<organism evidence="4 5">
    <name type="scientific">Candidatus Roizmanbacteria bacterium RIFCSPHIGHO2_12_FULL_44_10</name>
    <dbReference type="NCBI Taxonomy" id="1802054"/>
    <lineage>
        <taxon>Bacteria</taxon>
        <taxon>Candidatus Roizmaniibacteriota</taxon>
    </lineage>
</organism>
<dbReference type="InterPro" id="IPR051257">
    <property type="entry name" value="Diverse_CBS-Domain"/>
</dbReference>
<dbReference type="PANTHER" id="PTHR43080:SF2">
    <property type="entry name" value="CBS DOMAIN-CONTAINING PROTEIN"/>
    <property type="match status" value="1"/>
</dbReference>
<feature type="domain" description="CBS" evidence="3">
    <location>
        <begin position="97"/>
        <end position="156"/>
    </location>
</feature>
<dbReference type="InterPro" id="IPR029063">
    <property type="entry name" value="SAM-dependent_MTases_sf"/>
</dbReference>
<keyword evidence="1 2" id="KW-0129">CBS domain</keyword>
<dbReference type="EMBL" id="MGAE01000020">
    <property type="protein sequence ID" value="OGK39372.1"/>
    <property type="molecule type" value="Genomic_DNA"/>
</dbReference>
<dbReference type="SUPFAM" id="SSF53335">
    <property type="entry name" value="S-adenosyl-L-methionine-dependent methyltransferases"/>
    <property type="match status" value="1"/>
</dbReference>
<dbReference type="Proteomes" id="UP000179024">
    <property type="component" value="Unassembled WGS sequence"/>
</dbReference>
<feature type="domain" description="CBS" evidence="3">
    <location>
        <begin position="7"/>
        <end position="66"/>
    </location>
</feature>
<dbReference type="InterPro" id="IPR046342">
    <property type="entry name" value="CBS_dom_sf"/>
</dbReference>
<name>A0A1F7I7X0_9BACT</name>
<dbReference type="AlphaFoldDB" id="A0A1F7I7X0"/>
<dbReference type="Gene3D" id="3.10.580.10">
    <property type="entry name" value="CBS-domain"/>
    <property type="match status" value="1"/>
</dbReference>
<evidence type="ECO:0000313" key="5">
    <source>
        <dbReference type="Proteomes" id="UP000179024"/>
    </source>
</evidence>
<gene>
    <name evidence="4" type="ORF">A3F34_00930</name>
</gene>
<dbReference type="InterPro" id="IPR000644">
    <property type="entry name" value="CBS_dom"/>
</dbReference>
<evidence type="ECO:0000259" key="3">
    <source>
        <dbReference type="PROSITE" id="PS51371"/>
    </source>
</evidence>
<dbReference type="Gene3D" id="3.40.50.150">
    <property type="entry name" value="Vaccinia Virus protein VP39"/>
    <property type="match status" value="1"/>
</dbReference>
<dbReference type="Pfam" id="PF00571">
    <property type="entry name" value="CBS"/>
    <property type="match status" value="2"/>
</dbReference>
<comment type="caution">
    <text evidence="4">The sequence shown here is derived from an EMBL/GenBank/DDBJ whole genome shotgun (WGS) entry which is preliminary data.</text>
</comment>
<reference evidence="4 5" key="1">
    <citation type="journal article" date="2016" name="Nat. Commun.">
        <title>Thousands of microbial genomes shed light on interconnected biogeochemical processes in an aquifer system.</title>
        <authorList>
            <person name="Anantharaman K."/>
            <person name="Brown C.T."/>
            <person name="Hug L.A."/>
            <person name="Sharon I."/>
            <person name="Castelle C.J."/>
            <person name="Probst A.J."/>
            <person name="Thomas B.C."/>
            <person name="Singh A."/>
            <person name="Wilkins M.J."/>
            <person name="Karaoz U."/>
            <person name="Brodie E.L."/>
            <person name="Williams K.H."/>
            <person name="Hubbard S.S."/>
            <person name="Banfield J.F."/>
        </authorList>
    </citation>
    <scope>NUCLEOTIDE SEQUENCE [LARGE SCALE GENOMIC DNA]</scope>
</reference>
<feature type="non-terminal residue" evidence="4">
    <location>
        <position position="340"/>
    </location>
</feature>
<dbReference type="SMART" id="SM00116">
    <property type="entry name" value="CBS"/>
    <property type="match status" value="2"/>
</dbReference>
<dbReference type="SUPFAM" id="SSF54631">
    <property type="entry name" value="CBS-domain pair"/>
    <property type="match status" value="1"/>
</dbReference>
<evidence type="ECO:0000313" key="4">
    <source>
        <dbReference type="EMBL" id="OGK39372.1"/>
    </source>
</evidence>
<evidence type="ECO:0000256" key="1">
    <source>
        <dbReference type="ARBA" id="ARBA00023122"/>
    </source>
</evidence>
<sequence length="340" mass="39414">MKVGEYIFRKPIIIDENEPVSTAVKIIFNIGISIVPVVKDKYKNRKIKGLITQYDILDKLLPPLKEYIKRLESTDGAFAAIEKTMPEFLTQPVKNIMQTTPITVSRDTPLLKAQSIMLRKKFNRLPVVNSKGHVVGIISQSDVFHALGGSEIPYDTNEEFHQWAAYYYDQIMGLEEKIKIDIPELHKIFERNDVFRVVDVFGADGNRDIALAKHGYHLTGLNRFGYFHRKAQENNLNLPKQIRNKPEFKKIQQVDFFKDKHEDFDAALLMENELAHHPFEYKPLLKSISQSLVKKKAVMILQLANFEKIFKTNNLFQNFNISQSKVSDNVRYGFLEYYDA</sequence>
<dbReference type="PROSITE" id="PS51371">
    <property type="entry name" value="CBS"/>
    <property type="match status" value="2"/>
</dbReference>
<proteinExistence type="predicted"/>
<evidence type="ECO:0000256" key="2">
    <source>
        <dbReference type="PROSITE-ProRule" id="PRU00703"/>
    </source>
</evidence>
<dbReference type="Gene3D" id="2.20.25.110">
    <property type="entry name" value="S-adenosyl-L-methionine-dependent methyltransferases"/>
    <property type="match status" value="1"/>
</dbReference>
<protein>
    <recommendedName>
        <fullName evidence="3">CBS domain-containing protein</fullName>
    </recommendedName>
</protein>
<dbReference type="PANTHER" id="PTHR43080">
    <property type="entry name" value="CBS DOMAIN-CONTAINING PROTEIN CBSX3, MITOCHONDRIAL"/>
    <property type="match status" value="1"/>
</dbReference>
<accession>A0A1F7I7X0</accession>